<sequence>MKFIHAADLHLDSPFEGLKQVPEPVWQLVYQAPFTATTRLVDQAIDQQVDFVLLTGDLFDRETQSVTAQLFLNTQLQRLIDAQIGVYLSFGNHDYQTDGQAIALPEGVHAFDSSVSTVLTTTHDQQRVAISGFSYPTRWLDTDMAAQFPERGDADFQIGMLHGALQQSRDNHYAPFTLGELTDKHYDYWALGHIHKPQFLAEQPPVVYAGTIQGRHKNESGDHGYMLVTSENQQLNPEFVPVNPVDWVSLTVAITDQQTETELIDFVLRQLATLTDTAVFKLVSLTLTNVESLPGQVLTQLNNGNWFDRLSQIQEDRYETNRCWIYECRLQPADAQIQYSQLDAQFWTDAKAAVFTTDVLTSAAGKKLLSYPFLADHLRDSTTLADSQARAESELLQQARLEADNHAD</sequence>
<dbReference type="CDD" id="cd00840">
    <property type="entry name" value="MPP_Mre11_N"/>
    <property type="match status" value="1"/>
</dbReference>
<dbReference type="PANTHER" id="PTHR30337">
    <property type="entry name" value="COMPONENT OF ATP-DEPENDENT DSDNA EXONUCLEASE"/>
    <property type="match status" value="1"/>
</dbReference>
<dbReference type="AlphaFoldDB" id="A0A0R2BJ12"/>
<dbReference type="GO" id="GO:0016787">
    <property type="term" value="F:hydrolase activity"/>
    <property type="evidence" value="ECO:0007669"/>
    <property type="project" value="UniProtKB-KW"/>
</dbReference>
<feature type="domain" description="Calcineurin-like phosphoesterase" evidence="2">
    <location>
        <begin position="1"/>
        <end position="197"/>
    </location>
</feature>
<dbReference type="Gene3D" id="3.60.21.10">
    <property type="match status" value="1"/>
</dbReference>
<evidence type="ECO:0000259" key="2">
    <source>
        <dbReference type="Pfam" id="PF00149"/>
    </source>
</evidence>
<comment type="caution">
    <text evidence="3">The sequence shown here is derived from an EMBL/GenBank/DDBJ whole genome shotgun (WGS) entry which is preliminary data.</text>
</comment>
<organism evidence="3 4">
    <name type="scientific">Secundilactobacillus collinoides DSM 20515 = JCM 1123</name>
    <dbReference type="NCBI Taxonomy" id="1423733"/>
    <lineage>
        <taxon>Bacteria</taxon>
        <taxon>Bacillati</taxon>
        <taxon>Bacillota</taxon>
        <taxon>Bacilli</taxon>
        <taxon>Lactobacillales</taxon>
        <taxon>Lactobacillaceae</taxon>
        <taxon>Secundilactobacillus</taxon>
    </lineage>
</organism>
<name>A0A0R2BJ12_SECCO</name>
<dbReference type="Pfam" id="PF00149">
    <property type="entry name" value="Metallophos"/>
    <property type="match status" value="1"/>
</dbReference>
<evidence type="ECO:0000313" key="4">
    <source>
        <dbReference type="Proteomes" id="UP000051845"/>
    </source>
</evidence>
<dbReference type="InterPro" id="IPR041796">
    <property type="entry name" value="Mre11_N"/>
</dbReference>
<gene>
    <name evidence="3" type="ORF">FC82_GL001782</name>
</gene>
<accession>A0A0R2BJ12</accession>
<evidence type="ECO:0000313" key="3">
    <source>
        <dbReference type="EMBL" id="KRM76201.1"/>
    </source>
</evidence>
<evidence type="ECO:0000256" key="1">
    <source>
        <dbReference type="ARBA" id="ARBA00022801"/>
    </source>
</evidence>
<proteinExistence type="predicted"/>
<dbReference type="InterPro" id="IPR014576">
    <property type="entry name" value="Pesterase_YhaO"/>
</dbReference>
<dbReference type="InterPro" id="IPR050535">
    <property type="entry name" value="DNA_Repair-Maintenance_Comp"/>
</dbReference>
<dbReference type="Proteomes" id="UP000051845">
    <property type="component" value="Unassembled WGS sequence"/>
</dbReference>
<dbReference type="SUPFAM" id="SSF56300">
    <property type="entry name" value="Metallo-dependent phosphatases"/>
    <property type="match status" value="1"/>
</dbReference>
<reference evidence="3 4" key="1">
    <citation type="journal article" date="2015" name="Genome Announc.">
        <title>Expanding the biotechnology potential of lactobacilli through comparative genomics of 213 strains and associated genera.</title>
        <authorList>
            <person name="Sun Z."/>
            <person name="Harris H.M."/>
            <person name="McCann A."/>
            <person name="Guo C."/>
            <person name="Argimon S."/>
            <person name="Zhang W."/>
            <person name="Yang X."/>
            <person name="Jeffery I.B."/>
            <person name="Cooney J.C."/>
            <person name="Kagawa T.F."/>
            <person name="Liu W."/>
            <person name="Song Y."/>
            <person name="Salvetti E."/>
            <person name="Wrobel A."/>
            <person name="Rasinkangas P."/>
            <person name="Parkhill J."/>
            <person name="Rea M.C."/>
            <person name="O'Sullivan O."/>
            <person name="Ritari J."/>
            <person name="Douillard F.P."/>
            <person name="Paul Ross R."/>
            <person name="Yang R."/>
            <person name="Briner A.E."/>
            <person name="Felis G.E."/>
            <person name="de Vos W.M."/>
            <person name="Barrangou R."/>
            <person name="Klaenhammer T.R."/>
            <person name="Caufield P.W."/>
            <person name="Cui Y."/>
            <person name="Zhang H."/>
            <person name="O'Toole P.W."/>
        </authorList>
    </citation>
    <scope>NUCLEOTIDE SEQUENCE [LARGE SCALE GENOMIC DNA]</scope>
    <source>
        <strain evidence="3 4">DSM 20515</strain>
    </source>
</reference>
<dbReference type="PATRIC" id="fig|1423733.4.peg.1873"/>
<keyword evidence="1" id="KW-0378">Hydrolase</keyword>
<dbReference type="PANTHER" id="PTHR30337:SF7">
    <property type="entry name" value="PHOSPHOESTERASE"/>
    <property type="match status" value="1"/>
</dbReference>
<dbReference type="RefSeq" id="WP_056996571.1">
    <property type="nucleotide sequence ID" value="NZ_AYYR01000033.1"/>
</dbReference>
<dbReference type="PIRSF" id="PIRSF033091">
    <property type="entry name" value="Pesterase_YhaO"/>
    <property type="match status" value="1"/>
</dbReference>
<dbReference type="InterPro" id="IPR029052">
    <property type="entry name" value="Metallo-depent_PP-like"/>
</dbReference>
<dbReference type="InterPro" id="IPR004843">
    <property type="entry name" value="Calcineurin-like_PHP"/>
</dbReference>
<protein>
    <submittedName>
        <fullName evidence="3">Metallophosphoesterase</fullName>
    </submittedName>
</protein>
<dbReference type="EMBL" id="AYYR01000033">
    <property type="protein sequence ID" value="KRM76201.1"/>
    <property type="molecule type" value="Genomic_DNA"/>
</dbReference>
<dbReference type="STRING" id="33960.TY91_01240"/>